<dbReference type="EMBL" id="JBIGHZ010000002">
    <property type="protein sequence ID" value="MFG6448004.1"/>
    <property type="molecule type" value="Genomic_DNA"/>
</dbReference>
<comment type="catalytic activity">
    <reaction evidence="1">
        <text>L-aspartyl-tRNA(Asn) + L-glutamine + ATP + H2O = L-asparaginyl-tRNA(Asn) + L-glutamate + ADP + phosphate + 2 H(+)</text>
        <dbReference type="Rhea" id="RHEA:14513"/>
        <dbReference type="Rhea" id="RHEA-COMP:9674"/>
        <dbReference type="Rhea" id="RHEA-COMP:9677"/>
        <dbReference type="ChEBI" id="CHEBI:15377"/>
        <dbReference type="ChEBI" id="CHEBI:15378"/>
        <dbReference type="ChEBI" id="CHEBI:29985"/>
        <dbReference type="ChEBI" id="CHEBI:30616"/>
        <dbReference type="ChEBI" id="CHEBI:43474"/>
        <dbReference type="ChEBI" id="CHEBI:58359"/>
        <dbReference type="ChEBI" id="CHEBI:78515"/>
        <dbReference type="ChEBI" id="CHEBI:78516"/>
        <dbReference type="ChEBI" id="CHEBI:456216"/>
    </reaction>
</comment>
<dbReference type="EC" id="6.3.5.-" evidence="1"/>
<keyword evidence="3" id="KW-1185">Reference proteome</keyword>
<comment type="subunit">
    <text evidence="1">Heterotrimer of A, B and C subunits.</text>
</comment>
<evidence type="ECO:0000313" key="2">
    <source>
        <dbReference type="EMBL" id="MFG6448004.1"/>
    </source>
</evidence>
<dbReference type="InterPro" id="IPR036113">
    <property type="entry name" value="Asp/Glu-ADT_sf_sub_c"/>
</dbReference>
<accession>A0ABW7FUK4</accession>
<keyword evidence="1" id="KW-0067">ATP-binding</keyword>
<comment type="similarity">
    <text evidence="1">Belongs to the GatC family.</text>
</comment>
<comment type="caution">
    <text evidence="2">The sequence shown here is derived from an EMBL/GenBank/DDBJ whole genome shotgun (WGS) entry which is preliminary data.</text>
</comment>
<dbReference type="PANTHER" id="PTHR15004">
    <property type="entry name" value="GLUTAMYL-TRNA(GLN) AMIDOTRANSFERASE SUBUNIT C, MITOCHONDRIAL"/>
    <property type="match status" value="1"/>
</dbReference>
<gene>
    <name evidence="1 2" type="primary">gatC</name>
    <name evidence="2" type="ORF">ACG0Z6_07045</name>
</gene>
<protein>
    <recommendedName>
        <fullName evidence="1">Aspartyl/glutamyl-tRNA(Asn/Gln) amidotransferase subunit C</fullName>
        <shortName evidence="1">Asp/Glu-ADT subunit C</shortName>
        <ecNumber evidence="1">6.3.5.-</ecNumber>
    </recommendedName>
</protein>
<dbReference type="NCBIfam" id="TIGR00135">
    <property type="entry name" value="gatC"/>
    <property type="match status" value="1"/>
</dbReference>
<proteinExistence type="inferred from homology"/>
<comment type="catalytic activity">
    <reaction evidence="1">
        <text>L-glutamyl-tRNA(Gln) + L-glutamine + ATP + H2O = L-glutaminyl-tRNA(Gln) + L-glutamate + ADP + phosphate + H(+)</text>
        <dbReference type="Rhea" id="RHEA:17521"/>
        <dbReference type="Rhea" id="RHEA-COMP:9681"/>
        <dbReference type="Rhea" id="RHEA-COMP:9684"/>
        <dbReference type="ChEBI" id="CHEBI:15377"/>
        <dbReference type="ChEBI" id="CHEBI:15378"/>
        <dbReference type="ChEBI" id="CHEBI:29985"/>
        <dbReference type="ChEBI" id="CHEBI:30616"/>
        <dbReference type="ChEBI" id="CHEBI:43474"/>
        <dbReference type="ChEBI" id="CHEBI:58359"/>
        <dbReference type="ChEBI" id="CHEBI:78520"/>
        <dbReference type="ChEBI" id="CHEBI:78521"/>
        <dbReference type="ChEBI" id="CHEBI:456216"/>
    </reaction>
</comment>
<dbReference type="InterPro" id="IPR003837">
    <property type="entry name" value="GatC"/>
</dbReference>
<dbReference type="SUPFAM" id="SSF141000">
    <property type="entry name" value="Glu-tRNAGln amidotransferase C subunit"/>
    <property type="match status" value="1"/>
</dbReference>
<organism evidence="2 3">
    <name type="scientific">Roseateles rivi</name>
    <dbReference type="NCBI Taxonomy" id="3299028"/>
    <lineage>
        <taxon>Bacteria</taxon>
        <taxon>Pseudomonadati</taxon>
        <taxon>Pseudomonadota</taxon>
        <taxon>Betaproteobacteria</taxon>
        <taxon>Burkholderiales</taxon>
        <taxon>Sphaerotilaceae</taxon>
        <taxon>Roseateles</taxon>
    </lineage>
</organism>
<name>A0ABW7FUK4_9BURK</name>
<evidence type="ECO:0000313" key="3">
    <source>
        <dbReference type="Proteomes" id="UP001606099"/>
    </source>
</evidence>
<keyword evidence="1" id="KW-0648">Protein biosynthesis</keyword>
<dbReference type="Pfam" id="PF02686">
    <property type="entry name" value="GatC"/>
    <property type="match status" value="1"/>
</dbReference>
<keyword evidence="1" id="KW-0547">Nucleotide-binding</keyword>
<sequence>MALTQDDVGRMAHLARLELSDAERAALLPQLNGFFSIVEQMSAVDTSGVEPLYTPLSAVQEVQLRLREDAVTESNQRELNQRSAPAVEDGLFLVPKVIE</sequence>
<dbReference type="Gene3D" id="1.10.20.60">
    <property type="entry name" value="Glu-tRNAGln amidotransferase C subunit, N-terminal domain"/>
    <property type="match status" value="1"/>
</dbReference>
<keyword evidence="1" id="KW-0436">Ligase</keyword>
<dbReference type="HAMAP" id="MF_00122">
    <property type="entry name" value="GatC"/>
    <property type="match status" value="1"/>
</dbReference>
<evidence type="ECO:0000256" key="1">
    <source>
        <dbReference type="HAMAP-Rule" id="MF_00122"/>
    </source>
</evidence>
<dbReference type="Proteomes" id="UP001606099">
    <property type="component" value="Unassembled WGS sequence"/>
</dbReference>
<reference evidence="2 3" key="1">
    <citation type="submission" date="2024-08" db="EMBL/GenBank/DDBJ databases">
        <authorList>
            <person name="Lu H."/>
        </authorList>
    </citation>
    <scope>NUCLEOTIDE SEQUENCE [LARGE SCALE GENOMIC DNA]</scope>
    <source>
        <strain evidence="2 3">BYS180W</strain>
    </source>
</reference>
<dbReference type="PANTHER" id="PTHR15004:SF0">
    <property type="entry name" value="GLUTAMYL-TRNA(GLN) AMIDOTRANSFERASE SUBUNIT C, MITOCHONDRIAL"/>
    <property type="match status" value="1"/>
</dbReference>
<comment type="function">
    <text evidence="1">Allows the formation of correctly charged Asn-tRNA(Asn) or Gln-tRNA(Gln) through the transamidation of misacylated Asp-tRNA(Asn) or Glu-tRNA(Gln) in organisms which lack either or both of asparaginyl-tRNA or glutaminyl-tRNA synthetases. The reaction takes place in the presence of glutamine and ATP through an activated phospho-Asp-tRNA(Asn) or phospho-Glu-tRNA(Gln).</text>
</comment>
<dbReference type="RefSeq" id="WP_394459879.1">
    <property type="nucleotide sequence ID" value="NZ_JBIGHZ010000002.1"/>
</dbReference>